<feature type="domain" description="DUF7487" evidence="1">
    <location>
        <begin position="63"/>
        <end position="262"/>
    </location>
</feature>
<organism evidence="2">
    <name type="scientific">Klosneuvirus KNV1</name>
    <dbReference type="NCBI Taxonomy" id="1977640"/>
    <lineage>
        <taxon>Viruses</taxon>
        <taxon>Varidnaviria</taxon>
        <taxon>Bamfordvirae</taxon>
        <taxon>Nucleocytoviricota</taxon>
        <taxon>Megaviricetes</taxon>
        <taxon>Imitervirales</taxon>
        <taxon>Mimiviridae</taxon>
        <taxon>Klosneuvirinae</taxon>
        <taxon>Klosneuvirus</taxon>
    </lineage>
</organism>
<dbReference type="EMBL" id="KY684109">
    <property type="protein sequence ID" value="ARF11725.1"/>
    <property type="molecule type" value="Genomic_DNA"/>
</dbReference>
<proteinExistence type="predicted"/>
<keyword evidence="2" id="KW-0255">Endonuclease</keyword>
<sequence length="279" mass="33137">MRTCTLDEAKQEFIKRGHTPIFDDYKNAHILLSYYCKCGNDNICNISLDHLKRDYDNCDICSSKKKRERSLKKYGTEYHIHSNAVKEKIKQTNLKKYGVENISQSEEIKNKIKKNNLEKYGVEHTLQTNEVKNKSKQTNLKKYGVEYPSQNKEILEKQIKSSFTQKEFRFPKRNQIVKVQGYEPQCLNDLLQNESINEEDLLEGYRNRPTIQYEYNGKKHYYHPDIYIPSKNMIIEVKSQYTFDKETEINLLKIEATKQAGYEAEIRIYNHKGICEKKY</sequence>
<gene>
    <name evidence="2" type="ORF">Klosneuvirus_2_161</name>
</gene>
<dbReference type="Gene3D" id="3.40.91.30">
    <property type="match status" value="1"/>
</dbReference>
<keyword evidence="2" id="KW-0378">Hydrolase</keyword>
<dbReference type="GO" id="GO:0004519">
    <property type="term" value="F:endonuclease activity"/>
    <property type="evidence" value="ECO:0007669"/>
    <property type="project" value="UniProtKB-KW"/>
</dbReference>
<reference evidence="2" key="1">
    <citation type="journal article" date="2017" name="Science">
        <title>Giant viruses with an expanded complement of translation system components.</title>
        <authorList>
            <person name="Schulz F."/>
            <person name="Yutin N."/>
            <person name="Ivanova N.N."/>
            <person name="Ortega D.R."/>
            <person name="Lee T.K."/>
            <person name="Vierheilig J."/>
            <person name="Daims H."/>
            <person name="Horn M."/>
            <person name="Wagner M."/>
            <person name="Jensen G.J."/>
            <person name="Kyrpides N.C."/>
            <person name="Koonin E.V."/>
            <person name="Woyke T."/>
        </authorList>
    </citation>
    <scope>NUCLEOTIDE SEQUENCE</scope>
    <source>
        <strain evidence="2">KNV1</strain>
    </source>
</reference>
<protein>
    <submittedName>
        <fullName evidence="2">Divergent restriction endonuclease</fullName>
    </submittedName>
</protein>
<accession>A0A1V0SJ30</accession>
<name>A0A1V0SJ30_9VIRU</name>
<keyword evidence="2" id="KW-0540">Nuclease</keyword>
<evidence type="ECO:0000313" key="2">
    <source>
        <dbReference type="EMBL" id="ARF11725.1"/>
    </source>
</evidence>
<dbReference type="InterPro" id="IPR055910">
    <property type="entry name" value="DUF7487"/>
</dbReference>
<evidence type="ECO:0000259" key="1">
    <source>
        <dbReference type="Pfam" id="PF24308"/>
    </source>
</evidence>
<dbReference type="Pfam" id="PF24308">
    <property type="entry name" value="DUF7487"/>
    <property type="match status" value="1"/>
</dbReference>